<keyword evidence="2" id="KW-1185">Reference proteome</keyword>
<organism evidence="1 2">
    <name type="scientific">Cladobotryum mycophilum</name>
    <dbReference type="NCBI Taxonomy" id="491253"/>
    <lineage>
        <taxon>Eukaryota</taxon>
        <taxon>Fungi</taxon>
        <taxon>Dikarya</taxon>
        <taxon>Ascomycota</taxon>
        <taxon>Pezizomycotina</taxon>
        <taxon>Sordariomycetes</taxon>
        <taxon>Hypocreomycetidae</taxon>
        <taxon>Hypocreales</taxon>
        <taxon>Hypocreaceae</taxon>
        <taxon>Cladobotryum</taxon>
    </lineage>
</organism>
<accession>A0ABR0SWB2</accession>
<name>A0ABR0SWB2_9HYPO</name>
<protein>
    <submittedName>
        <fullName evidence="1">Uncharacterized protein</fullName>
    </submittedName>
</protein>
<dbReference type="Proteomes" id="UP001338125">
    <property type="component" value="Unassembled WGS sequence"/>
</dbReference>
<dbReference type="EMBL" id="JAVFKD010000002">
    <property type="protein sequence ID" value="KAK5996412.1"/>
    <property type="molecule type" value="Genomic_DNA"/>
</dbReference>
<sequence length="347" mass="39437">MIPILHSLLPAFGSKPGEKWFETAYNWDIDQIYQWLEDVMNGKTGGPRALDPGVQTSLPDGVNYDDPNLQPRSHFPRSANEEWGDGTDQTKSKWRLIEWPNKYGRGPKNAEVRIPYFSPYDLLGCFLSLLGPAPQAANKYNYFLPLTAVYGRWCSRIAGKALGAYHYPNPGSGMGTWPFMFQCTWHDDRSTNPQKWFFLGSALSGDPFLPHETGTFKSVVQGRRFHMLYSSLMIRGMVRENDYENQKAPDQVKPNGTGKPFGNCAETYPFAEKMFSDKNKNKNLYGLALQRDYMRDHTVNQYDLLRNGVVWNNLTAPCMNCAYLIHKSGALATNFAADFQRQRAPVS</sequence>
<reference evidence="1 2" key="1">
    <citation type="submission" date="2024-01" db="EMBL/GenBank/DDBJ databases">
        <title>Complete genome of Cladobotryum mycophilum ATHUM6906.</title>
        <authorList>
            <person name="Christinaki A.C."/>
            <person name="Myridakis A.I."/>
            <person name="Kouvelis V.N."/>
        </authorList>
    </citation>
    <scope>NUCLEOTIDE SEQUENCE [LARGE SCALE GENOMIC DNA]</scope>
    <source>
        <strain evidence="1 2">ATHUM6906</strain>
    </source>
</reference>
<comment type="caution">
    <text evidence="1">The sequence shown here is derived from an EMBL/GenBank/DDBJ whole genome shotgun (WGS) entry which is preliminary data.</text>
</comment>
<proteinExistence type="predicted"/>
<evidence type="ECO:0000313" key="1">
    <source>
        <dbReference type="EMBL" id="KAK5996412.1"/>
    </source>
</evidence>
<evidence type="ECO:0000313" key="2">
    <source>
        <dbReference type="Proteomes" id="UP001338125"/>
    </source>
</evidence>
<gene>
    <name evidence="1" type="ORF">PT974_01746</name>
</gene>